<gene>
    <name evidence="2" type="ORF">QJS10_CPA09g01926</name>
</gene>
<dbReference type="EMBL" id="JAUJYO010000009">
    <property type="protein sequence ID" value="KAK1308775.1"/>
    <property type="molecule type" value="Genomic_DNA"/>
</dbReference>
<feature type="region of interest" description="Disordered" evidence="1">
    <location>
        <begin position="17"/>
        <end position="61"/>
    </location>
</feature>
<dbReference type="Proteomes" id="UP001180020">
    <property type="component" value="Unassembled WGS sequence"/>
</dbReference>
<keyword evidence="3" id="KW-1185">Reference proteome</keyword>
<evidence type="ECO:0000313" key="2">
    <source>
        <dbReference type="EMBL" id="KAK1308775.1"/>
    </source>
</evidence>
<evidence type="ECO:0000313" key="3">
    <source>
        <dbReference type="Proteomes" id="UP001180020"/>
    </source>
</evidence>
<dbReference type="AlphaFoldDB" id="A0AAV9E712"/>
<accession>A0AAV9E712</accession>
<organism evidence="2 3">
    <name type="scientific">Acorus calamus</name>
    <name type="common">Sweet flag</name>
    <dbReference type="NCBI Taxonomy" id="4465"/>
    <lineage>
        <taxon>Eukaryota</taxon>
        <taxon>Viridiplantae</taxon>
        <taxon>Streptophyta</taxon>
        <taxon>Embryophyta</taxon>
        <taxon>Tracheophyta</taxon>
        <taxon>Spermatophyta</taxon>
        <taxon>Magnoliopsida</taxon>
        <taxon>Liliopsida</taxon>
        <taxon>Acoraceae</taxon>
        <taxon>Acorus</taxon>
    </lineage>
</organism>
<proteinExistence type="predicted"/>
<comment type="caution">
    <text evidence="2">The sequence shown here is derived from an EMBL/GenBank/DDBJ whole genome shotgun (WGS) entry which is preliminary data.</text>
</comment>
<name>A0AAV9E712_ACOCL</name>
<reference evidence="2" key="2">
    <citation type="submission" date="2023-06" db="EMBL/GenBank/DDBJ databases">
        <authorList>
            <person name="Ma L."/>
            <person name="Liu K.-W."/>
            <person name="Li Z."/>
            <person name="Hsiao Y.-Y."/>
            <person name="Qi Y."/>
            <person name="Fu T."/>
            <person name="Tang G."/>
            <person name="Zhang D."/>
            <person name="Sun W.-H."/>
            <person name="Liu D.-K."/>
            <person name="Li Y."/>
            <person name="Chen G.-Z."/>
            <person name="Liu X.-D."/>
            <person name="Liao X.-Y."/>
            <person name="Jiang Y.-T."/>
            <person name="Yu X."/>
            <person name="Hao Y."/>
            <person name="Huang J."/>
            <person name="Zhao X.-W."/>
            <person name="Ke S."/>
            <person name="Chen Y.-Y."/>
            <person name="Wu W.-L."/>
            <person name="Hsu J.-L."/>
            <person name="Lin Y.-F."/>
            <person name="Huang M.-D."/>
            <person name="Li C.-Y."/>
            <person name="Huang L."/>
            <person name="Wang Z.-W."/>
            <person name="Zhao X."/>
            <person name="Zhong W.-Y."/>
            <person name="Peng D.-H."/>
            <person name="Ahmad S."/>
            <person name="Lan S."/>
            <person name="Zhang J.-S."/>
            <person name="Tsai W.-C."/>
            <person name="Van De Peer Y."/>
            <person name="Liu Z.-J."/>
        </authorList>
    </citation>
    <scope>NUCLEOTIDE SEQUENCE</scope>
    <source>
        <strain evidence="2">CP</strain>
        <tissue evidence="2">Leaves</tissue>
    </source>
</reference>
<sequence length="544" mass="62522">MYDRPTTLRKDLLARVSRQTSGVSRRKRVRFADHKPSIGTSSKRNHASHPTERSSHQSINDPKTSEYIFYKKLLEDAGHGVDYCSPHDHDDHLKKSRDTDCMEELENNIVCNYEVERPVSPAKTVASAHQKLFSLPREPPRNSDCYPNYNMVFRFDLISEFLQRLGIESNAKPRGTCTSRLGEMTLNSEPRSLTSPKSDECFERVRKIQRRDPTETTYGYDMDKLPLKCWDEESENLILSPLDFFSSLSPPTWLEHKTGSQLHRRCDFLLDDGRIRELHDPRQTTPLALHRVEITFDEYEQLASEQMPIDLECPVDKSLTCYSKKKPFLDMDSVSNYHIQSDDFKLLGWVDTQMENGTELFVASDSLKLNLCQSVLSPPREDGFDRGYDSRIGVMLCSPDTAISCDTPCKDLSLGIFSDCSLCRKISYPEQLPLTQYNAQDNMASTEFCGLDERYTNSDSMGSAWDISLTGKPFSDVFCQNLEALLMYSQGDNQSGLKRLSTDFFREQQLSTHLDIQHHIQRIESILKAHDGNQWHPEYNHSLF</sequence>
<reference evidence="2" key="1">
    <citation type="journal article" date="2023" name="Nat. Commun.">
        <title>Diploid and tetraploid genomes of Acorus and the evolution of monocots.</title>
        <authorList>
            <person name="Ma L."/>
            <person name="Liu K.W."/>
            <person name="Li Z."/>
            <person name="Hsiao Y.Y."/>
            <person name="Qi Y."/>
            <person name="Fu T."/>
            <person name="Tang G.D."/>
            <person name="Zhang D."/>
            <person name="Sun W.H."/>
            <person name="Liu D.K."/>
            <person name="Li Y."/>
            <person name="Chen G.Z."/>
            <person name="Liu X.D."/>
            <person name="Liao X.Y."/>
            <person name="Jiang Y.T."/>
            <person name="Yu X."/>
            <person name="Hao Y."/>
            <person name="Huang J."/>
            <person name="Zhao X.W."/>
            <person name="Ke S."/>
            <person name="Chen Y.Y."/>
            <person name="Wu W.L."/>
            <person name="Hsu J.L."/>
            <person name="Lin Y.F."/>
            <person name="Huang M.D."/>
            <person name="Li C.Y."/>
            <person name="Huang L."/>
            <person name="Wang Z.W."/>
            <person name="Zhao X."/>
            <person name="Zhong W.Y."/>
            <person name="Peng D.H."/>
            <person name="Ahmad S."/>
            <person name="Lan S."/>
            <person name="Zhang J.S."/>
            <person name="Tsai W.C."/>
            <person name="Van de Peer Y."/>
            <person name="Liu Z.J."/>
        </authorList>
    </citation>
    <scope>NUCLEOTIDE SEQUENCE</scope>
    <source>
        <strain evidence="2">CP</strain>
    </source>
</reference>
<protein>
    <submittedName>
        <fullName evidence="2">Uncharacterized protein</fullName>
    </submittedName>
</protein>
<evidence type="ECO:0000256" key="1">
    <source>
        <dbReference type="SAM" id="MobiDB-lite"/>
    </source>
</evidence>